<name>A0A2W0CK88_9BACL</name>
<feature type="coiled-coil region" evidence="1">
    <location>
        <begin position="3"/>
        <end position="46"/>
    </location>
</feature>
<gene>
    <name evidence="2" type="ORF">PIL02S_03384</name>
</gene>
<organism evidence="2 3">
    <name type="scientific">Paenibacillus illinoisensis</name>
    <dbReference type="NCBI Taxonomy" id="59845"/>
    <lineage>
        <taxon>Bacteria</taxon>
        <taxon>Bacillati</taxon>
        <taxon>Bacillota</taxon>
        <taxon>Bacilli</taxon>
        <taxon>Bacillales</taxon>
        <taxon>Paenibacillaceae</taxon>
        <taxon>Paenibacillus</taxon>
    </lineage>
</organism>
<keyword evidence="1" id="KW-0175">Coiled coil</keyword>
<sequence>MQLIEMKNEYEQAKMDYGNVNSKTAKKGINEEMYKLKHKIDEEERRLNSKLKIADINGIQYEIPKSFNYDPDNKRYTYEVIDGCLYQVEKMRNDPDGSFHSHHFVWIPQAENKYVELCVRVLGGDSYGERYYLRVHYYKHPSDMSPYLTKDIRTDNYNYKPFYDYVLEKLGFKHKKDRNHTNYLDWTKKEDNVLV</sequence>
<protein>
    <submittedName>
        <fullName evidence="2">Uncharacterized protein</fullName>
    </submittedName>
</protein>
<evidence type="ECO:0000256" key="1">
    <source>
        <dbReference type="SAM" id="Coils"/>
    </source>
</evidence>
<dbReference type="OrthoDB" id="2476533at2"/>
<proteinExistence type="predicted"/>
<dbReference type="AlphaFoldDB" id="A0A2W0CK88"/>
<evidence type="ECO:0000313" key="3">
    <source>
        <dbReference type="Proteomes" id="UP000247459"/>
    </source>
</evidence>
<dbReference type="EMBL" id="PRLG01000020">
    <property type="protein sequence ID" value="PYY28238.1"/>
    <property type="molecule type" value="Genomic_DNA"/>
</dbReference>
<dbReference type="Proteomes" id="UP000247459">
    <property type="component" value="Unassembled WGS sequence"/>
</dbReference>
<dbReference type="RefSeq" id="WP_110759824.1">
    <property type="nucleotide sequence ID" value="NZ_PRLG01000020.1"/>
</dbReference>
<reference evidence="2 3" key="1">
    <citation type="submission" date="2018-01" db="EMBL/GenBank/DDBJ databases">
        <title>Genome sequence of the PGP bacterium Paenibacillus illinoisensis E3.</title>
        <authorList>
            <person name="Rolli E."/>
            <person name="Marasco R."/>
            <person name="Bessem C."/>
            <person name="Michoud G."/>
            <person name="Gaiarsa S."/>
            <person name="Borin S."/>
            <person name="Daffonchio D."/>
        </authorList>
    </citation>
    <scope>NUCLEOTIDE SEQUENCE [LARGE SCALE GENOMIC DNA]</scope>
    <source>
        <strain evidence="2 3">E3</strain>
    </source>
</reference>
<accession>A0A2W0CK88</accession>
<evidence type="ECO:0000313" key="2">
    <source>
        <dbReference type="EMBL" id="PYY28238.1"/>
    </source>
</evidence>
<comment type="caution">
    <text evidence="2">The sequence shown here is derived from an EMBL/GenBank/DDBJ whole genome shotgun (WGS) entry which is preliminary data.</text>
</comment>